<proteinExistence type="inferred from homology"/>
<dbReference type="GO" id="GO:0003677">
    <property type="term" value="F:DNA binding"/>
    <property type="evidence" value="ECO:0007669"/>
    <property type="project" value="UniProtKB-KW"/>
</dbReference>
<keyword evidence="4" id="KW-0238">DNA-binding</keyword>
<dbReference type="RefSeq" id="WP_253836255.1">
    <property type="nucleotide sequence ID" value="NZ_JAMTCS010000007.1"/>
</dbReference>
<evidence type="ECO:0000256" key="6">
    <source>
        <dbReference type="SAM" id="Phobius"/>
    </source>
</evidence>
<comment type="caution">
    <text evidence="9">The sequence shown here is derived from an EMBL/GenBank/DDBJ whole genome shotgun (WGS) entry which is preliminary data.</text>
</comment>
<evidence type="ECO:0000259" key="8">
    <source>
        <dbReference type="Pfam" id="PF08281"/>
    </source>
</evidence>
<dbReference type="EMBL" id="JAMTCS010000007">
    <property type="protein sequence ID" value="MCP2265249.1"/>
    <property type="molecule type" value="Genomic_DNA"/>
</dbReference>
<dbReference type="NCBIfam" id="TIGR02937">
    <property type="entry name" value="sigma70-ECF"/>
    <property type="match status" value="1"/>
</dbReference>
<dbReference type="Proteomes" id="UP001139493">
    <property type="component" value="Unassembled WGS sequence"/>
</dbReference>
<dbReference type="Pfam" id="PF08281">
    <property type="entry name" value="Sigma70_r4_2"/>
    <property type="match status" value="1"/>
</dbReference>
<comment type="similarity">
    <text evidence="1">Belongs to the sigma-70 factor family. ECF subfamily.</text>
</comment>
<keyword evidence="2" id="KW-0805">Transcription regulation</keyword>
<dbReference type="SUPFAM" id="SSF88659">
    <property type="entry name" value="Sigma3 and sigma4 domains of RNA polymerase sigma factors"/>
    <property type="match status" value="1"/>
</dbReference>
<keyword evidence="3" id="KW-0731">Sigma factor</keyword>
<evidence type="ECO:0000259" key="7">
    <source>
        <dbReference type="Pfam" id="PF04542"/>
    </source>
</evidence>
<reference evidence="9" key="1">
    <citation type="submission" date="2022-06" db="EMBL/GenBank/DDBJ databases">
        <title>Genomic Encyclopedia of Archaeal and Bacterial Type Strains, Phase II (KMG-II): from individual species to whole genera.</title>
        <authorList>
            <person name="Goeker M."/>
        </authorList>
    </citation>
    <scope>NUCLEOTIDE SEQUENCE</scope>
    <source>
        <strain evidence="9">DSM 26652</strain>
    </source>
</reference>
<feature type="transmembrane region" description="Helical" evidence="6">
    <location>
        <begin position="209"/>
        <end position="228"/>
    </location>
</feature>
<dbReference type="PANTHER" id="PTHR43133">
    <property type="entry name" value="RNA POLYMERASE ECF-TYPE SIGMA FACTO"/>
    <property type="match status" value="1"/>
</dbReference>
<dbReference type="GO" id="GO:0016987">
    <property type="term" value="F:sigma factor activity"/>
    <property type="evidence" value="ECO:0007669"/>
    <property type="project" value="UniProtKB-KW"/>
</dbReference>
<dbReference type="InterPro" id="IPR014325">
    <property type="entry name" value="RNA_pol_sigma-E_actinobac"/>
</dbReference>
<dbReference type="PANTHER" id="PTHR43133:SF50">
    <property type="entry name" value="ECF RNA POLYMERASE SIGMA FACTOR SIGM"/>
    <property type="match status" value="1"/>
</dbReference>
<dbReference type="InterPro" id="IPR014284">
    <property type="entry name" value="RNA_pol_sigma-70_dom"/>
</dbReference>
<evidence type="ECO:0000313" key="10">
    <source>
        <dbReference type="Proteomes" id="UP001139493"/>
    </source>
</evidence>
<sequence length="647" mass="67669">MNTETAEQPVVDPARARVLVAPDRDAEFVDFVASAGPYLHRTAYLLTGDPHQAEELVQATFERTYRAWARARTGEPRAYARRILMNLRIDGWRKDRRSGVTDDGVVPLTPVPDHAEGVAVRDELGRALRALPPGQRRVVVMRHLLDLPEAQVAEELGISVGTVKSTNARGLARLRSLLSASAVDAVPAYRADAHDVLLTARAAVRRRRVARGAVAGVLAVVLGLLLVGPVHVPGVGPVVLPGSEWLRHVLGIDGRHGLSDLPFPEPADDAVCGGPLDPAARAVPVDDVSASWGDITITTVVRVTDAHVVAPCADVAVDHVVRTGDRVVADAATLGARGSVVGWSDSFRLFDGDRLTGPLTLRALAPDGGRLRTADVATTRQVAGRWPQAFGLVRQGDRAAWFATPNTQVTGTLPWALRTLDDDGSVVTVSDSTTLVSAEAGEPALSDDAVWWTTTSSVAGPVCGGVLHVAMRPDLTTPHPDQARRVCAIGSSPDGVVVASAAGEGPASGQGEGTVFLLLAGPAMDDARPLLSVDSGLLDLQPVTAVGYDAGRLAFASGGLLYVVDVEEGTGYQVRGVGEVDAIDVSAGTVAWSSPGGPARVLTGEDDALSLFTLPGDMVTVGVDGDRVAWTALDDAGGSLTVGRLRW</sequence>
<protein>
    <submittedName>
        <fullName evidence="9">RNA polymerase sigma-70 factor, sigma-E family</fullName>
    </submittedName>
</protein>
<keyword evidence="6" id="KW-0812">Transmembrane</keyword>
<keyword evidence="5" id="KW-0804">Transcription</keyword>
<dbReference type="InterPro" id="IPR007627">
    <property type="entry name" value="RNA_pol_sigma70_r2"/>
</dbReference>
<dbReference type="GO" id="GO:0006352">
    <property type="term" value="P:DNA-templated transcription initiation"/>
    <property type="evidence" value="ECO:0007669"/>
    <property type="project" value="InterPro"/>
</dbReference>
<evidence type="ECO:0000313" key="9">
    <source>
        <dbReference type="EMBL" id="MCP2265249.1"/>
    </source>
</evidence>
<dbReference type="SUPFAM" id="SSF88946">
    <property type="entry name" value="Sigma2 domain of RNA polymerase sigma factors"/>
    <property type="match status" value="1"/>
</dbReference>
<evidence type="ECO:0000256" key="5">
    <source>
        <dbReference type="ARBA" id="ARBA00023163"/>
    </source>
</evidence>
<feature type="domain" description="RNA polymerase sigma factor 70 region 4 type 2" evidence="8">
    <location>
        <begin position="122"/>
        <end position="174"/>
    </location>
</feature>
<dbReference type="InterPro" id="IPR013249">
    <property type="entry name" value="RNA_pol_sigma70_r4_t2"/>
</dbReference>
<dbReference type="Gene3D" id="1.10.1740.10">
    <property type="match status" value="1"/>
</dbReference>
<keyword evidence="6" id="KW-0472">Membrane</keyword>
<dbReference type="NCBIfam" id="TIGR02983">
    <property type="entry name" value="SigE-fam_strep"/>
    <property type="match status" value="1"/>
</dbReference>
<evidence type="ECO:0000256" key="2">
    <source>
        <dbReference type="ARBA" id="ARBA00023015"/>
    </source>
</evidence>
<accession>A0A9X2JYN9</accession>
<dbReference type="Pfam" id="PF04542">
    <property type="entry name" value="Sigma70_r2"/>
    <property type="match status" value="1"/>
</dbReference>
<dbReference type="InterPro" id="IPR013324">
    <property type="entry name" value="RNA_pol_sigma_r3/r4-like"/>
</dbReference>
<dbReference type="AlphaFoldDB" id="A0A9X2JYN9"/>
<name>A0A9X2JYN9_9MICO</name>
<dbReference type="InterPro" id="IPR039425">
    <property type="entry name" value="RNA_pol_sigma-70-like"/>
</dbReference>
<keyword evidence="10" id="KW-1185">Reference proteome</keyword>
<evidence type="ECO:0000256" key="4">
    <source>
        <dbReference type="ARBA" id="ARBA00023125"/>
    </source>
</evidence>
<dbReference type="InterPro" id="IPR013325">
    <property type="entry name" value="RNA_pol_sigma_r2"/>
</dbReference>
<gene>
    <name evidence="9" type="ORF">APR03_002597</name>
</gene>
<feature type="domain" description="RNA polymerase sigma-70 region 2" evidence="7">
    <location>
        <begin position="33"/>
        <end position="97"/>
    </location>
</feature>
<dbReference type="Gene3D" id="1.10.10.10">
    <property type="entry name" value="Winged helix-like DNA-binding domain superfamily/Winged helix DNA-binding domain"/>
    <property type="match status" value="1"/>
</dbReference>
<organism evidence="9 10">
    <name type="scientific">Promicromonospora thailandica</name>
    <dbReference type="NCBI Taxonomy" id="765201"/>
    <lineage>
        <taxon>Bacteria</taxon>
        <taxon>Bacillati</taxon>
        <taxon>Actinomycetota</taxon>
        <taxon>Actinomycetes</taxon>
        <taxon>Micrococcales</taxon>
        <taxon>Promicromonosporaceae</taxon>
        <taxon>Promicromonospora</taxon>
    </lineage>
</organism>
<keyword evidence="6" id="KW-1133">Transmembrane helix</keyword>
<evidence type="ECO:0000256" key="1">
    <source>
        <dbReference type="ARBA" id="ARBA00010641"/>
    </source>
</evidence>
<evidence type="ECO:0000256" key="3">
    <source>
        <dbReference type="ARBA" id="ARBA00023082"/>
    </source>
</evidence>
<dbReference type="CDD" id="cd06171">
    <property type="entry name" value="Sigma70_r4"/>
    <property type="match status" value="1"/>
</dbReference>
<dbReference type="InterPro" id="IPR036388">
    <property type="entry name" value="WH-like_DNA-bd_sf"/>
</dbReference>